<comment type="caution">
    <text evidence="4">Lacks conserved residue(s) required for the propagation of feature annotation.</text>
</comment>
<feature type="domain" description="Sushi" evidence="6">
    <location>
        <begin position="477"/>
        <end position="534"/>
    </location>
</feature>
<feature type="domain" description="Sushi" evidence="6">
    <location>
        <begin position="1348"/>
        <end position="1405"/>
    </location>
</feature>
<feature type="disulfide bond" evidence="4">
    <location>
        <begin position="1493"/>
        <end position="1520"/>
    </location>
</feature>
<feature type="domain" description="Sushi" evidence="6">
    <location>
        <begin position="1232"/>
        <end position="1289"/>
    </location>
</feature>
<dbReference type="EnsemblMetazoa" id="Aqu2.1.27357_001">
    <property type="protein sequence ID" value="Aqu2.1.27357_001"/>
    <property type="gene ID" value="Aqu2.1.27357"/>
</dbReference>
<feature type="domain" description="Sushi" evidence="6">
    <location>
        <begin position="1058"/>
        <end position="1115"/>
    </location>
</feature>
<dbReference type="InterPro" id="IPR000436">
    <property type="entry name" value="Sushi_SCR_CCP_dom"/>
</dbReference>
<feature type="domain" description="Sushi" evidence="6">
    <location>
        <begin position="1931"/>
        <end position="1988"/>
    </location>
</feature>
<evidence type="ECO:0000256" key="2">
    <source>
        <dbReference type="ARBA" id="ARBA00022737"/>
    </source>
</evidence>
<feature type="disulfide bond" evidence="4">
    <location>
        <begin position="87"/>
        <end position="114"/>
    </location>
</feature>
<gene>
    <name evidence="7" type="primary">100640167</name>
</gene>
<feature type="disulfide bond" evidence="4">
    <location>
        <begin position="152"/>
        <end position="179"/>
    </location>
</feature>
<evidence type="ECO:0000256" key="1">
    <source>
        <dbReference type="ARBA" id="ARBA00022729"/>
    </source>
</evidence>
<feature type="disulfide bond" evidence="4">
    <location>
        <begin position="1434"/>
        <end position="1461"/>
    </location>
</feature>
<feature type="disulfide bond" evidence="4">
    <location>
        <begin position="1783"/>
        <end position="1810"/>
    </location>
</feature>
<dbReference type="PANTHER" id="PTHR45656:SF4">
    <property type="entry name" value="PROTEIN CBR-CLEC-78"/>
    <property type="match status" value="1"/>
</dbReference>
<feature type="domain" description="Sushi" evidence="6">
    <location>
        <begin position="1581"/>
        <end position="1638"/>
    </location>
</feature>
<keyword evidence="1 5" id="KW-0732">Signal</keyword>
<feature type="disulfide bond" evidence="4">
    <location>
        <begin position="854"/>
        <end position="881"/>
    </location>
</feature>
<feature type="domain" description="Sushi" evidence="6">
    <location>
        <begin position="1290"/>
        <end position="1347"/>
    </location>
</feature>
<organism evidence="7">
    <name type="scientific">Amphimedon queenslandica</name>
    <name type="common">Sponge</name>
    <dbReference type="NCBI Taxonomy" id="400682"/>
    <lineage>
        <taxon>Eukaryota</taxon>
        <taxon>Metazoa</taxon>
        <taxon>Porifera</taxon>
        <taxon>Demospongiae</taxon>
        <taxon>Heteroscleromorpha</taxon>
        <taxon>Haplosclerida</taxon>
        <taxon>Niphatidae</taxon>
        <taxon>Amphimedon</taxon>
    </lineage>
</organism>
<dbReference type="Pfam" id="PF00084">
    <property type="entry name" value="Sushi"/>
    <property type="match status" value="34"/>
</dbReference>
<feature type="signal peptide" evidence="5">
    <location>
        <begin position="1"/>
        <end position="22"/>
    </location>
</feature>
<feature type="disulfide bond" evidence="4">
    <location>
        <begin position="268"/>
        <end position="295"/>
    </location>
</feature>
<feature type="disulfide bond" evidence="4">
    <location>
        <begin position="563"/>
        <end position="590"/>
    </location>
</feature>
<feature type="domain" description="Sushi" evidence="6">
    <location>
        <begin position="182"/>
        <end position="239"/>
    </location>
</feature>
<feature type="domain" description="Sushi" evidence="6">
    <location>
        <begin position="298"/>
        <end position="355"/>
    </location>
</feature>
<name>A0A1X7UHV7_AMPQE</name>
<feature type="disulfide bond" evidence="4">
    <location>
        <begin position="1551"/>
        <end position="1578"/>
    </location>
</feature>
<accession>A0A1X7UHV7</accession>
<feature type="disulfide bond" evidence="4">
    <location>
        <begin position="970"/>
        <end position="997"/>
    </location>
</feature>
<feature type="domain" description="Sushi" evidence="6">
    <location>
        <begin position="1755"/>
        <end position="1812"/>
    </location>
</feature>
<dbReference type="SUPFAM" id="SSF48056">
    <property type="entry name" value="Di-copper centre-containing domain"/>
    <property type="match status" value="1"/>
</dbReference>
<feature type="disulfide bond" evidence="4">
    <location>
        <begin position="447"/>
        <end position="474"/>
    </location>
</feature>
<feature type="domain" description="Sushi" evidence="6">
    <location>
        <begin position="1406"/>
        <end position="1463"/>
    </location>
</feature>
<feature type="domain" description="Sushi" evidence="6">
    <location>
        <begin position="1697"/>
        <end position="1754"/>
    </location>
</feature>
<feature type="domain" description="Sushi" evidence="6">
    <location>
        <begin position="1813"/>
        <end position="1870"/>
    </location>
</feature>
<feature type="domain" description="Sushi" evidence="6">
    <location>
        <begin position="1523"/>
        <end position="1580"/>
    </location>
</feature>
<dbReference type="InterPro" id="IPR002227">
    <property type="entry name" value="Tyrosinase_Cu-bd"/>
</dbReference>
<dbReference type="OrthoDB" id="6515930at2759"/>
<feature type="domain" description="Sushi" evidence="6">
    <location>
        <begin position="710"/>
        <end position="767"/>
    </location>
</feature>
<feature type="disulfide bond" evidence="4">
    <location>
        <begin position="1725"/>
        <end position="1752"/>
    </location>
</feature>
<keyword evidence="3 4" id="KW-1015">Disulfide bond</keyword>
<feature type="domain" description="Sushi" evidence="6">
    <location>
        <begin position="652"/>
        <end position="709"/>
    </location>
</feature>
<feature type="disulfide bond" evidence="4">
    <location>
        <begin position="2027"/>
        <end position="2054"/>
    </location>
</feature>
<evidence type="ECO:0000256" key="5">
    <source>
        <dbReference type="SAM" id="SignalP"/>
    </source>
</evidence>
<dbReference type="eggNOG" id="KOG4297">
    <property type="taxonomic scope" value="Eukaryota"/>
</dbReference>
<reference evidence="7" key="2">
    <citation type="submission" date="2017-05" db="UniProtKB">
        <authorList>
            <consortium name="EnsemblMetazoa"/>
        </authorList>
    </citation>
    <scope>IDENTIFICATION</scope>
</reference>
<dbReference type="InterPro" id="IPR008922">
    <property type="entry name" value="Di-copper_centre_dom_sf"/>
</dbReference>
<dbReference type="GO" id="GO:0016491">
    <property type="term" value="F:oxidoreductase activity"/>
    <property type="evidence" value="ECO:0007669"/>
    <property type="project" value="InterPro"/>
</dbReference>
<evidence type="ECO:0000313" key="8">
    <source>
        <dbReference type="Proteomes" id="UP000007879"/>
    </source>
</evidence>
<feature type="disulfide bond" evidence="4">
    <location>
        <begin position="1318"/>
        <end position="1345"/>
    </location>
</feature>
<feature type="disulfide bond" evidence="4">
    <location>
        <begin position="210"/>
        <end position="237"/>
    </location>
</feature>
<feature type="disulfide bond" evidence="4">
    <location>
        <begin position="796"/>
        <end position="823"/>
    </location>
</feature>
<feature type="domain" description="Sushi" evidence="6">
    <location>
        <begin position="1999"/>
        <end position="2056"/>
    </location>
</feature>
<dbReference type="STRING" id="400682.A0A1X7UHV7"/>
<evidence type="ECO:0000259" key="6">
    <source>
        <dbReference type="PROSITE" id="PS50923"/>
    </source>
</evidence>
<feature type="domain" description="Sushi" evidence="6">
    <location>
        <begin position="1639"/>
        <end position="1696"/>
    </location>
</feature>
<dbReference type="Gene3D" id="1.10.1280.10">
    <property type="entry name" value="Di-copper center containing domain from catechol oxidase"/>
    <property type="match status" value="1"/>
</dbReference>
<dbReference type="CDD" id="cd00033">
    <property type="entry name" value="CCP"/>
    <property type="match status" value="34"/>
</dbReference>
<feature type="disulfide bond" evidence="4">
    <location>
        <begin position="1959"/>
        <end position="1986"/>
    </location>
</feature>
<feature type="disulfide bond" evidence="4">
    <location>
        <begin position="680"/>
        <end position="707"/>
    </location>
</feature>
<feature type="disulfide bond" evidence="4">
    <location>
        <begin position="1376"/>
        <end position="1403"/>
    </location>
</feature>
<evidence type="ECO:0000256" key="4">
    <source>
        <dbReference type="PROSITE-ProRule" id="PRU00302"/>
    </source>
</evidence>
<feature type="disulfide bond" evidence="4">
    <location>
        <begin position="912"/>
        <end position="939"/>
    </location>
</feature>
<feature type="disulfide bond" evidence="4">
    <location>
        <begin position="1841"/>
        <end position="1868"/>
    </location>
</feature>
<feature type="disulfide bond" evidence="4">
    <location>
        <begin position="1028"/>
        <end position="1055"/>
    </location>
</feature>
<feature type="disulfide bond" evidence="4">
    <location>
        <begin position="505"/>
        <end position="532"/>
    </location>
</feature>
<keyword evidence="8" id="KW-1185">Reference proteome</keyword>
<feature type="disulfide bond" evidence="4">
    <location>
        <begin position="389"/>
        <end position="416"/>
    </location>
</feature>
<dbReference type="EnsemblMetazoa" id="XM_019998507.1">
    <property type="protein sequence ID" value="XP_019854066.1"/>
    <property type="gene ID" value="LOC100640167"/>
</dbReference>
<feature type="disulfide bond" evidence="4">
    <location>
        <begin position="622"/>
        <end position="649"/>
    </location>
</feature>
<feature type="disulfide bond" evidence="4">
    <location>
        <begin position="326"/>
        <end position="353"/>
    </location>
</feature>
<reference evidence="8" key="1">
    <citation type="journal article" date="2010" name="Nature">
        <title>The Amphimedon queenslandica genome and the evolution of animal complexity.</title>
        <authorList>
            <person name="Srivastava M."/>
            <person name="Simakov O."/>
            <person name="Chapman J."/>
            <person name="Fahey B."/>
            <person name="Gauthier M.E."/>
            <person name="Mitros T."/>
            <person name="Richards G.S."/>
            <person name="Conaco C."/>
            <person name="Dacre M."/>
            <person name="Hellsten U."/>
            <person name="Larroux C."/>
            <person name="Putnam N.H."/>
            <person name="Stanke M."/>
            <person name="Adamska M."/>
            <person name="Darling A."/>
            <person name="Degnan S.M."/>
            <person name="Oakley T.H."/>
            <person name="Plachetzki D.C."/>
            <person name="Zhai Y."/>
            <person name="Adamski M."/>
            <person name="Calcino A."/>
            <person name="Cummins S.F."/>
            <person name="Goodstein D.M."/>
            <person name="Harris C."/>
            <person name="Jackson D.J."/>
            <person name="Leys S.P."/>
            <person name="Shu S."/>
            <person name="Woodcroft B.J."/>
            <person name="Vervoort M."/>
            <person name="Kosik K.S."/>
            <person name="Manning G."/>
            <person name="Degnan B.M."/>
            <person name="Rokhsar D.S."/>
        </authorList>
    </citation>
    <scope>NUCLEOTIDE SEQUENCE [LARGE SCALE GENOMIC DNA]</scope>
</reference>
<evidence type="ECO:0000256" key="3">
    <source>
        <dbReference type="ARBA" id="ARBA00023157"/>
    </source>
</evidence>
<dbReference type="SUPFAM" id="SSF57535">
    <property type="entry name" value="Complement control module/SCR domain"/>
    <property type="match status" value="34"/>
</dbReference>
<feature type="domain" description="Sushi" evidence="6">
    <location>
        <begin position="593"/>
        <end position="651"/>
    </location>
</feature>
<dbReference type="Proteomes" id="UP000007879">
    <property type="component" value="Unassembled WGS sequence"/>
</dbReference>
<feature type="domain" description="Sushi" evidence="6">
    <location>
        <begin position="419"/>
        <end position="476"/>
    </location>
</feature>
<feature type="disulfide bond" evidence="4">
    <location>
        <begin position="1901"/>
        <end position="1928"/>
    </location>
</feature>
<keyword evidence="2" id="KW-0677">Repeat</keyword>
<feature type="domain" description="Sushi" evidence="6">
    <location>
        <begin position="535"/>
        <end position="592"/>
    </location>
</feature>
<proteinExistence type="predicted"/>
<feature type="disulfide bond" evidence="4">
    <location>
        <begin position="1202"/>
        <end position="1229"/>
    </location>
</feature>
<feature type="domain" description="Sushi" evidence="6">
    <location>
        <begin position="356"/>
        <end position="418"/>
    </location>
</feature>
<feature type="disulfide bond" evidence="4">
    <location>
        <begin position="1609"/>
        <end position="1636"/>
    </location>
</feature>
<feature type="domain" description="Sushi" evidence="6">
    <location>
        <begin position="1873"/>
        <end position="1930"/>
    </location>
</feature>
<feature type="domain" description="Sushi" evidence="6">
    <location>
        <begin position="826"/>
        <end position="883"/>
    </location>
</feature>
<feature type="domain" description="Sushi" evidence="6">
    <location>
        <begin position="1464"/>
        <end position="1522"/>
    </location>
</feature>
<dbReference type="Pfam" id="PF00264">
    <property type="entry name" value="Tyrosinase"/>
    <property type="match status" value="1"/>
</dbReference>
<feature type="disulfide bond" evidence="4">
    <location>
        <begin position="1144"/>
        <end position="1171"/>
    </location>
</feature>
<feature type="disulfide bond" evidence="4">
    <location>
        <begin position="1086"/>
        <end position="1113"/>
    </location>
</feature>
<feature type="domain" description="Sushi" evidence="6">
    <location>
        <begin position="768"/>
        <end position="825"/>
    </location>
</feature>
<dbReference type="InterPro" id="IPR051277">
    <property type="entry name" value="SEZ6_CSMD_C4BPB_Regulators"/>
</dbReference>
<feature type="domain" description="Sushi" evidence="6">
    <location>
        <begin position="1174"/>
        <end position="1231"/>
    </location>
</feature>
<feature type="disulfide bond" evidence="4">
    <location>
        <begin position="738"/>
        <end position="765"/>
    </location>
</feature>
<feature type="domain" description="Sushi" evidence="6">
    <location>
        <begin position="240"/>
        <end position="297"/>
    </location>
</feature>
<feature type="disulfide bond" evidence="4">
    <location>
        <begin position="1667"/>
        <end position="1694"/>
    </location>
</feature>
<dbReference type="InterPro" id="IPR035976">
    <property type="entry name" value="Sushi/SCR/CCP_sf"/>
</dbReference>
<feature type="domain" description="Sushi" evidence="6">
    <location>
        <begin position="1116"/>
        <end position="1173"/>
    </location>
</feature>
<feature type="chain" id="PRO_5012846953" description="Sushi domain-containing protein" evidence="5">
    <location>
        <begin position="23"/>
        <end position="2411"/>
    </location>
</feature>
<dbReference type="PROSITE" id="PS50923">
    <property type="entry name" value="SUSHI"/>
    <property type="match status" value="34"/>
</dbReference>
<feature type="domain" description="Sushi" evidence="6">
    <location>
        <begin position="884"/>
        <end position="941"/>
    </location>
</feature>
<dbReference type="Gene3D" id="2.10.70.10">
    <property type="entry name" value="Complement Module, domain 1"/>
    <property type="match status" value="34"/>
</dbReference>
<feature type="domain" description="Sushi" evidence="6">
    <location>
        <begin position="124"/>
        <end position="181"/>
    </location>
</feature>
<feature type="domain" description="Sushi" evidence="6">
    <location>
        <begin position="59"/>
        <end position="116"/>
    </location>
</feature>
<sequence>MLSQLFLLITVVICLSATLSFADNVEVHSDVDTAAENEEERIKRTGVTKTHQYDEYHSRGCSDPGTPEFGYSFFHSRHVGSVVIHKCKSGYKLVGSQMRECKQTGHWYPGLPKCVRVGSSSGSKLCKHPGMLDNGFVLVSSTHVNSVIKYKCNEGYRLVGNNYRVCRPSGEWSGNEPRCIAQGCQNLPKPQNGNVEVTSTRIGAVATYSCNDGFALVGNKNRVCRPHGQWSGVAPSCQEISCGTLADPKNGNVKFSSTSVGSTAEYSCSAGFLLVGDKIRTCQSNREWSGMAPVCRPLSCGRLESPQNGKVIISGTTPGSVATYSCNQGFTLMGQYKRTCQVNGEWSGSTPNCRPISCQSLSAPNNGQIQFSSSSVSTQRPGDKATYSCFPGFSLLGTRIRVCQQDGTYSGQAPSCNPISCGNLRDPPNGQVELTGVRVDDKAVYSCNRGFVLQGATTRTCQFNGAWNGQEPICRPVDCGHLSSPSDGQVSVTTTKLGGIAKYRCNDGFKLVGTTVRRCLANGQWSKDAPTCKINSCGELEDPQNGRVRLTGTSVGSTANYFCNRGFVLEGLARRICRRDATWSGTAPTCRRITCESLDDPENGQVTILGGSGPGSVAVYKCSPGFELVGDRRRVCGEDGRFSSSAPICRPIICEDLDNPANGRVQVNGRRPGAEARYTCDPGFRLSGQKLRVCQDDGSFSGQAPTCEAVICEQVPPIENGQVSVSGTRPGAVATYNCNSGFSIVGQRIRICGNDGTFSGQAPICQRIDCGPLDNINNGHVSFISTSVGAVASYTCDNGFRLEGEAQRTCQQSGQWSGVEPTCTIVDCGVLTPPQNGDVIFSSTAFRSTASYRCRPGFRVVGTETRICQVNGEWSSTAPVCKPLNCVTLNNPENGFVSVSGSTVGAIATYSCNPGFELAGRRVRICRNDGQYSGVEPICRAISCGELQNPLNGVVNFESTTVSSTATYSCNKGFVLSGLSTRVCQPSGEWSGEAPTCIIVNCGELRPIPNGDVTFASTGFGSIARYSCDFGFTLVGSNTRTCQLNGEWSEKEPFCRPIECGPLDSPDNGIVRVEGTTVGSVAKYTCNPGFKLSGSDMRTCQATGEWSGSTPVCQSIDCGSLPDPEYGTVKLSGTTTGSLATYKCNKGFRLTGSTTRVCLNTGEWSLQAPTCEPEDCGPLDDPKNGKVDASGTAFWDTATYTCNPGFDIIGESIRTCQENGQWSGVAPFCQSATCELLSSPKNGRVSFTGVTINSEATYTCFPGFILIGYEIRTCQNNGQWSGQEPHCRAVSCGPLDDIENGQVIVSGSDVFSIATYTCSEGFGLVGVSSRICETNGVWSDSPPVCEPADCGQLESPANGMVETTGTKFYDTAVYSCMPGYRLQGDDSRTCSENGKWTGTAPICIVIDCGKLQSPANGRVEFSSTSFRSVANYFCDEPFELVGDHTRLCQADGQWSGEAPTCQSVTCSKLTAPANGELELTQGNLAGSIAYYSCNQGFKLVGDKERKCRETGEWSGTEPTCQGLHCEVLDDIENGAVSLTGTTVSSIATYICNKGFDLIGKNTRECLSNGVWSGVEPLCQAVGCGPLDPPQNGIVVFSGISVGDTATYNCKHGFQLIGAGTRLCQANGQWSGEAPTCSSIDCGPLTDPSNGKVTFDGASVGSSASYTCNEGYILSGNQRRQCLRTGEWTGSDPICRIINCGPLSDPTNGKVRVPSSRFGSNARYSCFTGFTLVGLRLRPCQLDGRWAGNAPICEVVRCTVLPKPANGLVTITGTTVGSKASYSCDRGFELSGKDSRSCNSDGTWSGTEPVCRAISCGTLIAPVNGQVTYTTSTVGSVATYSCMNDYLLVGTGRRTCQDNGEWSGSAPVCNSKEVDCGTLPDPNNGQVLLYGTKIGDSATYTCFVGFSLSGADIRYCQENGQWSGVAPRCNPNDCPRLTAPENGELRYIGSGFGELVRYSCFPGYTLVGAVSRTCKSDGQWSGAAPICRPKSTIAPPTPSPGCGDPGVPANGRKIGDSYSVGSIVYYECNTGFRLVGPRSRLCRFDGKWTDTLPSCVGNGQCVGDKKAEDSCGQLCSCVNGYLTDCCRLRHDFASYSKEEKERYINAVTTVSTNPAYKSKYVTLLEKYKSSFDTPAQESDPQSSQFFVWNRFFLLEYEDLLREVDCRITMPYYDWTILNTSPYIHPVYDDTVGFGKSSRSSDNCVSSGPFNFNEYSLIDSAGGGCLKREYSNMKFPSRALIERDVLTRPASEFSAFQRSLQLFIHTNVRCFIGGTMCTTDAANDPLFPLHLTMLDYLFSRWQSFDDLRLKVRYSTDNSPLALASDFTVAQFHDNSNLPNDLAVCYAEPRVKNHIPPGLYFLTQSFSDDADKKEDIDIACIAHEEFVNSGQSMTADDEAFVNRQCSYGSKNNAN</sequence>
<evidence type="ECO:0000313" key="7">
    <source>
        <dbReference type="EnsemblMetazoa" id="Aqu2.1.27357_001"/>
    </source>
</evidence>
<keyword evidence="4" id="KW-0768">Sushi</keyword>
<feature type="disulfide bond" evidence="4">
    <location>
        <begin position="1260"/>
        <end position="1287"/>
    </location>
</feature>
<dbReference type="PANTHER" id="PTHR45656">
    <property type="entry name" value="PROTEIN CBR-CLEC-78"/>
    <property type="match status" value="1"/>
</dbReference>
<dbReference type="SMART" id="SM00032">
    <property type="entry name" value="CCP"/>
    <property type="match status" value="34"/>
</dbReference>
<protein>
    <recommendedName>
        <fullName evidence="6">Sushi domain-containing protein</fullName>
    </recommendedName>
</protein>
<feature type="domain" description="Sushi" evidence="6">
    <location>
        <begin position="942"/>
        <end position="999"/>
    </location>
</feature>
<feature type="domain" description="Sushi" evidence="6">
    <location>
        <begin position="1000"/>
        <end position="1057"/>
    </location>
</feature>
<dbReference type="InParanoid" id="A0A1X7UHV7"/>